<keyword evidence="1" id="KW-1133">Transmembrane helix</keyword>
<evidence type="ECO:0000313" key="2">
    <source>
        <dbReference type="EMBL" id="SMD05076.1"/>
    </source>
</evidence>
<accession>A0A1W2E6X6</accession>
<dbReference type="Proteomes" id="UP000192418">
    <property type="component" value="Unassembled WGS sequence"/>
</dbReference>
<dbReference type="RefSeq" id="WP_170923890.1">
    <property type="nucleotide sequence ID" value="NZ_FWXY01000025.1"/>
</dbReference>
<organism evidence="2 3">
    <name type="scientific">Desulfocicer vacuolatum DSM 3385</name>
    <dbReference type="NCBI Taxonomy" id="1121400"/>
    <lineage>
        <taxon>Bacteria</taxon>
        <taxon>Pseudomonadati</taxon>
        <taxon>Thermodesulfobacteriota</taxon>
        <taxon>Desulfobacteria</taxon>
        <taxon>Desulfobacterales</taxon>
        <taxon>Desulfobacteraceae</taxon>
        <taxon>Desulfocicer</taxon>
    </lineage>
</organism>
<proteinExistence type="predicted"/>
<name>A0A1W2E6X6_9BACT</name>
<dbReference type="EMBL" id="FWXY01000025">
    <property type="protein sequence ID" value="SMD05076.1"/>
    <property type="molecule type" value="Genomic_DNA"/>
</dbReference>
<gene>
    <name evidence="2" type="ORF">SAMN02746065_1256</name>
</gene>
<reference evidence="2 3" key="1">
    <citation type="submission" date="2017-04" db="EMBL/GenBank/DDBJ databases">
        <authorList>
            <person name="Afonso C.L."/>
            <person name="Miller P.J."/>
            <person name="Scott M.A."/>
            <person name="Spackman E."/>
            <person name="Goraichik I."/>
            <person name="Dimitrov K.M."/>
            <person name="Suarez D.L."/>
            <person name="Swayne D.E."/>
        </authorList>
    </citation>
    <scope>NUCLEOTIDE SEQUENCE [LARGE SCALE GENOMIC DNA]</scope>
    <source>
        <strain evidence="2 3">DSM 3385</strain>
    </source>
</reference>
<evidence type="ECO:0000313" key="3">
    <source>
        <dbReference type="Proteomes" id="UP000192418"/>
    </source>
</evidence>
<keyword evidence="3" id="KW-1185">Reference proteome</keyword>
<feature type="transmembrane region" description="Helical" evidence="1">
    <location>
        <begin position="12"/>
        <end position="35"/>
    </location>
</feature>
<keyword evidence="1" id="KW-0472">Membrane</keyword>
<dbReference type="AlphaFoldDB" id="A0A1W2E6X6"/>
<keyword evidence="1" id="KW-0812">Transmembrane</keyword>
<protein>
    <submittedName>
        <fullName evidence="2">Uncharacterized protein</fullName>
    </submittedName>
</protein>
<dbReference type="STRING" id="1121400.SAMN02746065_1256"/>
<evidence type="ECO:0000256" key="1">
    <source>
        <dbReference type="SAM" id="Phobius"/>
    </source>
</evidence>
<sequence>MGWWSGLSEFWQGFICGGVAVPLGIVIIEIMVKLLRRRKQASFKR</sequence>